<evidence type="ECO:0000259" key="1">
    <source>
        <dbReference type="Pfam" id="PF12728"/>
    </source>
</evidence>
<sequence length="76" mass="8522">MGIDHGRRSLTAEVTILLTEDEAASLLNIQPATLATWRVKGRPHLPFVRVGRCIRYRRQDIAAFIDGHLADRTGQV</sequence>
<evidence type="ECO:0000313" key="3">
    <source>
        <dbReference type="Proteomes" id="UP000633943"/>
    </source>
</evidence>
<reference evidence="2 3" key="1">
    <citation type="submission" date="2019-12" db="EMBL/GenBank/DDBJ databases">
        <title>Comparative genomics gives insights into the taxonomy of the Azoarcus-Aromatoleum group and reveals separate origins of nif in the plant-associated Azoarcus and non-plant-associated Aromatoleum sub-groups.</title>
        <authorList>
            <person name="Lafos M."/>
            <person name="Maluk M."/>
            <person name="Batista M."/>
            <person name="Junghare M."/>
            <person name="Carmona M."/>
            <person name="Faoro H."/>
            <person name="Cruz L.M."/>
            <person name="Battistoni F."/>
            <person name="De Souza E."/>
            <person name="Pedrosa F."/>
            <person name="Chen W.-M."/>
            <person name="Poole P.S."/>
            <person name="Dixon R.A."/>
            <person name="James E.K."/>
        </authorList>
    </citation>
    <scope>NUCLEOTIDE SEQUENCE [LARGE SCALE GENOMIC DNA]</scope>
    <source>
        <strain evidence="2 3">PbN1</strain>
    </source>
</reference>
<name>A0ABX1NZL1_9RHOO</name>
<dbReference type="InterPro" id="IPR009061">
    <property type="entry name" value="DNA-bd_dom_put_sf"/>
</dbReference>
<dbReference type="InterPro" id="IPR041657">
    <property type="entry name" value="HTH_17"/>
</dbReference>
<comment type="caution">
    <text evidence="2">The sequence shown here is derived from an EMBL/GenBank/DDBJ whole genome shotgun (WGS) entry which is preliminary data.</text>
</comment>
<feature type="domain" description="Helix-turn-helix" evidence="1">
    <location>
        <begin position="17"/>
        <end position="66"/>
    </location>
</feature>
<organism evidence="2 3">
    <name type="scientific">Aromatoleum bremense</name>
    <dbReference type="NCBI Taxonomy" id="76115"/>
    <lineage>
        <taxon>Bacteria</taxon>
        <taxon>Pseudomonadati</taxon>
        <taxon>Pseudomonadota</taxon>
        <taxon>Betaproteobacteria</taxon>
        <taxon>Rhodocyclales</taxon>
        <taxon>Rhodocyclaceae</taxon>
        <taxon>Aromatoleum</taxon>
    </lineage>
</organism>
<gene>
    <name evidence="2" type="ORF">GPA24_18560</name>
</gene>
<dbReference type="Proteomes" id="UP000633943">
    <property type="component" value="Unassembled WGS sequence"/>
</dbReference>
<proteinExistence type="predicted"/>
<keyword evidence="3" id="KW-1185">Reference proteome</keyword>
<accession>A0ABX1NZL1</accession>
<dbReference type="SUPFAM" id="SSF46955">
    <property type="entry name" value="Putative DNA-binding domain"/>
    <property type="match status" value="1"/>
</dbReference>
<dbReference type="Pfam" id="PF12728">
    <property type="entry name" value="HTH_17"/>
    <property type="match status" value="1"/>
</dbReference>
<evidence type="ECO:0000313" key="2">
    <source>
        <dbReference type="EMBL" id="NMG17503.1"/>
    </source>
</evidence>
<dbReference type="EMBL" id="WTVP01000082">
    <property type="protein sequence ID" value="NMG17503.1"/>
    <property type="molecule type" value="Genomic_DNA"/>
</dbReference>
<protein>
    <submittedName>
        <fullName evidence="2">Helix-turn-helix domain-containing protein</fullName>
    </submittedName>
</protein>
<dbReference type="RefSeq" id="WP_169204012.1">
    <property type="nucleotide sequence ID" value="NZ_CP059467.1"/>
</dbReference>